<keyword evidence="1" id="KW-0472">Membrane</keyword>
<keyword evidence="1" id="KW-1133">Transmembrane helix</keyword>
<dbReference type="PANTHER" id="PTHR11161:SF0">
    <property type="entry name" value="O-ACYLTRANSFERASE LIKE PROTEIN"/>
    <property type="match status" value="1"/>
</dbReference>
<gene>
    <name evidence="3" type="primary">LOC103516379</name>
</gene>
<evidence type="ECO:0000313" key="3">
    <source>
        <dbReference type="RefSeq" id="XP_008479564.2"/>
    </source>
</evidence>
<dbReference type="PANTHER" id="PTHR11161">
    <property type="entry name" value="O-ACYLTRANSFERASE"/>
    <property type="match status" value="1"/>
</dbReference>
<sequence length="195" mass="22562">MREHCRIPGGYVRRTYNKFYIRIPPYIYGVCAAYFTDYMVKKNMTFTLIQKSIMAIIAGFLSLVIFYIGAQFSLAHHEYNVWEHVIYAIPLRAVWSSVLLTGIVVHQCSGYGVFSSFLANPVLVILGRLSYHLYLINFVIIPLDIYMGQSSSYVNLYLFTLRCCGDILLITGLAYFSTMLIEPPMEEFRKKYLPR</sequence>
<feature type="transmembrane region" description="Helical" evidence="1">
    <location>
        <begin position="84"/>
        <end position="105"/>
    </location>
</feature>
<dbReference type="AlphaFoldDB" id="A0A1S3DES9"/>
<keyword evidence="1" id="KW-0812">Transmembrane</keyword>
<dbReference type="InterPro" id="IPR052728">
    <property type="entry name" value="O2_lipid_transport_reg"/>
</dbReference>
<dbReference type="Proteomes" id="UP000079169">
    <property type="component" value="Unplaced"/>
</dbReference>
<name>A0A1S3DES9_DIACI</name>
<dbReference type="GeneID" id="103516379"/>
<evidence type="ECO:0000256" key="1">
    <source>
        <dbReference type="SAM" id="Phobius"/>
    </source>
</evidence>
<feature type="transmembrane region" description="Helical" evidence="1">
    <location>
        <begin position="156"/>
        <end position="181"/>
    </location>
</feature>
<accession>A0A1S3DES9</accession>
<dbReference type="RefSeq" id="XP_008479564.2">
    <property type="nucleotide sequence ID" value="XM_008481342.3"/>
</dbReference>
<organism evidence="2 3">
    <name type="scientific">Diaphorina citri</name>
    <name type="common">Asian citrus psyllid</name>
    <dbReference type="NCBI Taxonomy" id="121845"/>
    <lineage>
        <taxon>Eukaryota</taxon>
        <taxon>Metazoa</taxon>
        <taxon>Ecdysozoa</taxon>
        <taxon>Arthropoda</taxon>
        <taxon>Hexapoda</taxon>
        <taxon>Insecta</taxon>
        <taxon>Pterygota</taxon>
        <taxon>Neoptera</taxon>
        <taxon>Paraneoptera</taxon>
        <taxon>Hemiptera</taxon>
        <taxon>Sternorrhyncha</taxon>
        <taxon>Psylloidea</taxon>
        <taxon>Psyllidae</taxon>
        <taxon>Diaphorininae</taxon>
        <taxon>Diaphorina</taxon>
    </lineage>
</organism>
<reference evidence="3" key="1">
    <citation type="submission" date="2025-08" db="UniProtKB">
        <authorList>
            <consortium name="RefSeq"/>
        </authorList>
    </citation>
    <scope>IDENTIFICATION</scope>
</reference>
<feature type="transmembrane region" description="Helical" evidence="1">
    <location>
        <begin position="19"/>
        <end position="40"/>
    </location>
</feature>
<keyword evidence="2" id="KW-1185">Reference proteome</keyword>
<feature type="transmembrane region" description="Helical" evidence="1">
    <location>
        <begin position="117"/>
        <end position="136"/>
    </location>
</feature>
<proteinExistence type="predicted"/>
<protein>
    <submittedName>
        <fullName evidence="3">Uncharacterized protein LOC103516379</fullName>
    </submittedName>
</protein>
<dbReference type="PaxDb" id="121845-A0A1S3DES9"/>
<feature type="transmembrane region" description="Helical" evidence="1">
    <location>
        <begin position="52"/>
        <end position="72"/>
    </location>
</feature>
<dbReference type="KEGG" id="dci:103516379"/>
<evidence type="ECO:0000313" key="2">
    <source>
        <dbReference type="Proteomes" id="UP000079169"/>
    </source>
</evidence>